<proteinExistence type="predicted"/>
<dbReference type="VEuPathDB" id="FungiDB:BO71DRAFT_383249"/>
<evidence type="ECO:0000313" key="2">
    <source>
        <dbReference type="EMBL" id="PYH92572.1"/>
    </source>
</evidence>
<accession>A0A319ENQ2</accession>
<gene>
    <name evidence="2" type="ORF">BO71DRAFT_383249</name>
</gene>
<dbReference type="SUPFAM" id="SSF53474">
    <property type="entry name" value="alpha/beta-Hydrolases"/>
    <property type="match status" value="1"/>
</dbReference>
<dbReference type="OrthoDB" id="294702at2759"/>
<keyword evidence="2" id="KW-0378">Hydrolase</keyword>
<name>A0A319ENQ2_9EURO</name>
<dbReference type="Pfam" id="PF00561">
    <property type="entry name" value="Abhydrolase_1"/>
    <property type="match status" value="1"/>
</dbReference>
<evidence type="ECO:0000313" key="3">
    <source>
        <dbReference type="Proteomes" id="UP000247810"/>
    </source>
</evidence>
<keyword evidence="3" id="KW-1185">Reference proteome</keyword>
<dbReference type="PANTHER" id="PTHR43798:SF33">
    <property type="entry name" value="HYDROLASE, PUTATIVE (AFU_ORTHOLOGUE AFUA_2G14860)-RELATED"/>
    <property type="match status" value="1"/>
</dbReference>
<evidence type="ECO:0000259" key="1">
    <source>
        <dbReference type="Pfam" id="PF00561"/>
    </source>
</evidence>
<dbReference type="STRING" id="1448320.A0A319ENQ2"/>
<dbReference type="Gene3D" id="3.40.50.1820">
    <property type="entry name" value="alpha/beta hydrolase"/>
    <property type="match status" value="1"/>
</dbReference>
<feature type="domain" description="AB hydrolase-1" evidence="1">
    <location>
        <begin position="42"/>
        <end position="140"/>
    </location>
</feature>
<organism evidence="2 3">
    <name type="scientific">Aspergillus ellipticus CBS 707.79</name>
    <dbReference type="NCBI Taxonomy" id="1448320"/>
    <lineage>
        <taxon>Eukaryota</taxon>
        <taxon>Fungi</taxon>
        <taxon>Dikarya</taxon>
        <taxon>Ascomycota</taxon>
        <taxon>Pezizomycotina</taxon>
        <taxon>Eurotiomycetes</taxon>
        <taxon>Eurotiomycetidae</taxon>
        <taxon>Eurotiales</taxon>
        <taxon>Aspergillaceae</taxon>
        <taxon>Aspergillus</taxon>
        <taxon>Aspergillus subgen. Circumdati</taxon>
    </lineage>
</organism>
<dbReference type="InterPro" id="IPR000073">
    <property type="entry name" value="AB_hydrolase_1"/>
</dbReference>
<sequence>MSPQLSTWDTGTRKGLFSIGTHSLYLTGAGPYRETINGRRQPAVIIEAGLSSGHLEWVAVSRLISERARVYTYDRAGYGRSEPSPSKELTAQNRVEDLHQLLYMAGIEPPYVLVGHSYGGVLVREFLRQHREEVAGMVIAIVGLEENHVMSPEEYAEINADEEHNMPTTKVELDSILESTELVNRELPEGAQVMGDNRLSVIFANESIDFGKIYDYAVKHGTGTEEARERLRSRFVYAQGKAKTHNLQYVAPEVIRDEVFWVLGLTD</sequence>
<dbReference type="InterPro" id="IPR050266">
    <property type="entry name" value="AB_hydrolase_sf"/>
</dbReference>
<reference evidence="2 3" key="1">
    <citation type="submission" date="2018-02" db="EMBL/GenBank/DDBJ databases">
        <title>The genomes of Aspergillus section Nigri reveals drivers in fungal speciation.</title>
        <authorList>
            <consortium name="DOE Joint Genome Institute"/>
            <person name="Vesth T.C."/>
            <person name="Nybo J."/>
            <person name="Theobald S."/>
            <person name="Brandl J."/>
            <person name="Frisvad J.C."/>
            <person name="Nielsen K.F."/>
            <person name="Lyhne E.K."/>
            <person name="Kogle M.E."/>
            <person name="Kuo A."/>
            <person name="Riley R."/>
            <person name="Clum A."/>
            <person name="Nolan M."/>
            <person name="Lipzen A."/>
            <person name="Salamov A."/>
            <person name="Henrissat B."/>
            <person name="Wiebenga A."/>
            <person name="De vries R.P."/>
            <person name="Grigoriev I.V."/>
            <person name="Mortensen U.H."/>
            <person name="Andersen M.R."/>
            <person name="Baker S.E."/>
        </authorList>
    </citation>
    <scope>NUCLEOTIDE SEQUENCE [LARGE SCALE GENOMIC DNA]</scope>
    <source>
        <strain evidence="2 3">CBS 707.79</strain>
    </source>
</reference>
<dbReference type="PANTHER" id="PTHR43798">
    <property type="entry name" value="MONOACYLGLYCEROL LIPASE"/>
    <property type="match status" value="1"/>
</dbReference>
<dbReference type="GO" id="GO:0016020">
    <property type="term" value="C:membrane"/>
    <property type="evidence" value="ECO:0007669"/>
    <property type="project" value="TreeGrafter"/>
</dbReference>
<protein>
    <submittedName>
        <fullName evidence="2">Alpha/beta-hydrolase</fullName>
    </submittedName>
</protein>
<dbReference type="InterPro" id="IPR029058">
    <property type="entry name" value="AB_hydrolase_fold"/>
</dbReference>
<dbReference type="EMBL" id="KZ825913">
    <property type="protein sequence ID" value="PYH92572.1"/>
    <property type="molecule type" value="Genomic_DNA"/>
</dbReference>
<dbReference type="GO" id="GO:0016787">
    <property type="term" value="F:hydrolase activity"/>
    <property type="evidence" value="ECO:0007669"/>
    <property type="project" value="UniProtKB-KW"/>
</dbReference>
<dbReference type="AlphaFoldDB" id="A0A319ENQ2"/>
<dbReference type="Proteomes" id="UP000247810">
    <property type="component" value="Unassembled WGS sequence"/>
</dbReference>